<evidence type="ECO:0000256" key="1">
    <source>
        <dbReference type="ARBA" id="ARBA00005323"/>
    </source>
</evidence>
<dbReference type="EMBL" id="QUBQ01000001">
    <property type="protein sequence ID" value="REK76059.1"/>
    <property type="molecule type" value="Genomic_DNA"/>
</dbReference>
<dbReference type="InterPro" id="IPR051466">
    <property type="entry name" value="D-amino_acid_metab_enzyme"/>
</dbReference>
<dbReference type="GO" id="GO:0036088">
    <property type="term" value="P:D-serine catabolic process"/>
    <property type="evidence" value="ECO:0007669"/>
    <property type="project" value="TreeGrafter"/>
</dbReference>
<feature type="domain" description="D-serine dehydratase-like" evidence="3">
    <location>
        <begin position="265"/>
        <end position="358"/>
    </location>
</feature>
<evidence type="ECO:0000313" key="4">
    <source>
        <dbReference type="EMBL" id="REK76059.1"/>
    </source>
</evidence>
<dbReference type="InterPro" id="IPR029066">
    <property type="entry name" value="PLP-binding_barrel"/>
</dbReference>
<keyword evidence="2" id="KW-0456">Lyase</keyword>
<organism evidence="4 5">
    <name type="scientific">Paenibacillus paeoniae</name>
    <dbReference type="NCBI Taxonomy" id="2292705"/>
    <lineage>
        <taxon>Bacteria</taxon>
        <taxon>Bacillati</taxon>
        <taxon>Bacillota</taxon>
        <taxon>Bacilli</taxon>
        <taxon>Bacillales</taxon>
        <taxon>Paenibacillaceae</taxon>
        <taxon>Paenibacillus</taxon>
    </lineage>
</organism>
<gene>
    <name evidence="4" type="ORF">DX130_03055</name>
</gene>
<dbReference type="InterPro" id="IPR001608">
    <property type="entry name" value="Ala_racemase_N"/>
</dbReference>
<keyword evidence="5" id="KW-1185">Reference proteome</keyword>
<dbReference type="PANTHER" id="PTHR28004">
    <property type="entry name" value="ZGC:162816-RELATED"/>
    <property type="match status" value="1"/>
</dbReference>
<dbReference type="PANTHER" id="PTHR28004:SF2">
    <property type="entry name" value="D-SERINE DEHYDRATASE"/>
    <property type="match status" value="1"/>
</dbReference>
<dbReference type="InterPro" id="IPR042208">
    <property type="entry name" value="D-ser_dehydrat-like_sf"/>
</dbReference>
<evidence type="ECO:0000256" key="2">
    <source>
        <dbReference type="ARBA" id="ARBA00023239"/>
    </source>
</evidence>
<proteinExistence type="inferred from homology"/>
<dbReference type="SUPFAM" id="SSF51419">
    <property type="entry name" value="PLP-binding barrel"/>
    <property type="match status" value="1"/>
</dbReference>
<dbReference type="Pfam" id="PF01168">
    <property type="entry name" value="Ala_racemase_N"/>
    <property type="match status" value="1"/>
</dbReference>
<sequence length="375" mass="40520">MKDHIAAPSLPKFDRNPPTPYAFIDLDAAERNIARMAEKLAQHGIRHRPHIKTHKSLEIARKQLAAGAVGITVAKLSEAQVFAAGGIDDILVALAIVGDRNLERLEHLHRRIRVTVTVDSWEAALGLSAVGERTGKPLRVLIELDGGLHRGGRQPGEDIVAFARRIQELPGIEIVGIMAYFGLVYRNHTADALEAAVREEAEIIRGVVSDLRDAGISVEIVSSGSTPTSKLCEHAEGITEVRAGNYLYNDVSAVSMGLAEPEDCALRVIATVISMPLPGMATIDAGTKTLTSDRSHHTDGFGMIVGQPDLMIASLNEEHGMLRYDPAQVSLSIGDRIEIIPNHSCVIPNLNDHVYAVRSGEIVGQIKTDARGCNY</sequence>
<dbReference type="Gene3D" id="2.40.37.20">
    <property type="entry name" value="D-serine dehydratase-like domain"/>
    <property type="match status" value="1"/>
</dbReference>
<dbReference type="GO" id="GO:0008721">
    <property type="term" value="F:D-serine ammonia-lyase activity"/>
    <property type="evidence" value="ECO:0007669"/>
    <property type="project" value="TreeGrafter"/>
</dbReference>
<comment type="similarity">
    <text evidence="1">Belongs to the DSD1 family.</text>
</comment>
<dbReference type="InterPro" id="IPR026956">
    <property type="entry name" value="D-ser_dehydrat-like_dom"/>
</dbReference>
<dbReference type="SMART" id="SM01119">
    <property type="entry name" value="D-ser_dehydrat"/>
    <property type="match status" value="1"/>
</dbReference>
<dbReference type="AlphaFoldDB" id="A0A371PK72"/>
<evidence type="ECO:0000313" key="5">
    <source>
        <dbReference type="Proteomes" id="UP000261905"/>
    </source>
</evidence>
<reference evidence="4 5" key="1">
    <citation type="submission" date="2018-08" db="EMBL/GenBank/DDBJ databases">
        <title>Paenibacillus sp. M4BSY-1, whole genome shotgun sequence.</title>
        <authorList>
            <person name="Tuo L."/>
        </authorList>
    </citation>
    <scope>NUCLEOTIDE SEQUENCE [LARGE SCALE GENOMIC DNA]</scope>
    <source>
        <strain evidence="4 5">M4BSY-1</strain>
    </source>
</reference>
<dbReference type="OrthoDB" id="9788869at2"/>
<evidence type="ECO:0000259" key="3">
    <source>
        <dbReference type="SMART" id="SM01119"/>
    </source>
</evidence>
<dbReference type="Proteomes" id="UP000261905">
    <property type="component" value="Unassembled WGS sequence"/>
</dbReference>
<dbReference type="RefSeq" id="WP_116042730.1">
    <property type="nucleotide sequence ID" value="NZ_QUBQ01000001.1"/>
</dbReference>
<protein>
    <submittedName>
        <fullName evidence="4">Amino acid processing protein</fullName>
    </submittedName>
</protein>
<comment type="caution">
    <text evidence="4">The sequence shown here is derived from an EMBL/GenBank/DDBJ whole genome shotgun (WGS) entry which is preliminary data.</text>
</comment>
<dbReference type="Gene3D" id="3.20.20.10">
    <property type="entry name" value="Alanine racemase"/>
    <property type="match status" value="1"/>
</dbReference>
<dbReference type="Pfam" id="PF14031">
    <property type="entry name" value="D-ser_dehydrat"/>
    <property type="match status" value="1"/>
</dbReference>
<name>A0A371PK72_9BACL</name>
<accession>A0A371PK72</accession>